<sequence length="551" mass="60547">MSSQQALNDLFAFLDQLELQEKLEQQSITTGGDTATEYSSLVQTEQSPISILNSAVILESPSQIRGPGVIANAYDNSVGSVATRDYSAPVLQDSEGRPEESPPETKENQIFDSECVRLKTDLQRSCEFTIVLISAPLTMTTPPRRKAVQFNPITPLRTPHRRAPKFVFTPLKPSQSAAQLEPQVFSTIPLKGTIEVTVPTLDCGSIQLQPPPLGFVETSQDRPVEDSDEAVTPTSNIPSNSPFAVEDLLGNDDESIMSDSTSSPILHPSLPVARAKKRVIYSSDDDSDTGNSMVLAPRTISAAEEPGSDEIEFLGEKALQIDNNRGPTSGGEVPARNSTNRQTGRREVSKFIDDMARAVGKNDDEDSSDDGRDLDGFIVDDDYVEYEDDTAEEKSEGGDYVLSYSPTKPRLKRAPSKRLQVDLTETSDEDTPASPAAVLPPRPKPRARQTSAKSLETVQKIRSEKRAWNENKEKLAQAIMDDLDSLVFEGKLVKQWNVRAVWNNKLLTTAGRAHHKRFVREIASETLPLISTLELHPGSKCPKEDTDMKGE</sequence>
<comment type="caution">
    <text evidence="1">The sequence shown here is derived from an EMBL/GenBank/DDBJ whole genome shotgun (WGS) entry which is preliminary data.</text>
</comment>
<protein>
    <submittedName>
        <fullName evidence="1">Uncharacterized protein</fullName>
    </submittedName>
</protein>
<dbReference type="Proteomes" id="UP001241377">
    <property type="component" value="Unassembled WGS sequence"/>
</dbReference>
<reference evidence="1" key="1">
    <citation type="submission" date="2023-04" db="EMBL/GenBank/DDBJ databases">
        <title>Draft Genome sequencing of Naganishia species isolated from polar environments using Oxford Nanopore Technology.</title>
        <authorList>
            <person name="Leo P."/>
            <person name="Venkateswaran K."/>
        </authorList>
    </citation>
    <scope>NUCLEOTIDE SEQUENCE</scope>
    <source>
        <strain evidence="1">MNA-CCFEE 5261</strain>
    </source>
</reference>
<proteinExistence type="predicted"/>
<evidence type="ECO:0000313" key="2">
    <source>
        <dbReference type="Proteomes" id="UP001241377"/>
    </source>
</evidence>
<keyword evidence="2" id="KW-1185">Reference proteome</keyword>
<accession>A0ACC2VPL1</accession>
<evidence type="ECO:0000313" key="1">
    <source>
        <dbReference type="EMBL" id="KAJ9100964.1"/>
    </source>
</evidence>
<dbReference type="EMBL" id="JASBWR010000060">
    <property type="protein sequence ID" value="KAJ9100964.1"/>
    <property type="molecule type" value="Genomic_DNA"/>
</dbReference>
<gene>
    <name evidence="1" type="ORF">QFC19_005360</name>
</gene>
<name>A0ACC2VPL1_9TREE</name>
<organism evidence="1 2">
    <name type="scientific">Naganishia cerealis</name>
    <dbReference type="NCBI Taxonomy" id="610337"/>
    <lineage>
        <taxon>Eukaryota</taxon>
        <taxon>Fungi</taxon>
        <taxon>Dikarya</taxon>
        <taxon>Basidiomycota</taxon>
        <taxon>Agaricomycotina</taxon>
        <taxon>Tremellomycetes</taxon>
        <taxon>Filobasidiales</taxon>
        <taxon>Filobasidiaceae</taxon>
        <taxon>Naganishia</taxon>
    </lineage>
</organism>